<organism evidence="7 8">
    <name type="scientific">Haloferula chungangensis</name>
    <dbReference type="NCBI Taxonomy" id="1048331"/>
    <lineage>
        <taxon>Bacteria</taxon>
        <taxon>Pseudomonadati</taxon>
        <taxon>Verrucomicrobiota</taxon>
        <taxon>Verrucomicrobiia</taxon>
        <taxon>Verrucomicrobiales</taxon>
        <taxon>Verrucomicrobiaceae</taxon>
        <taxon>Haloferula</taxon>
    </lineage>
</organism>
<feature type="transmembrane region" description="Helical" evidence="5">
    <location>
        <begin position="12"/>
        <end position="31"/>
    </location>
</feature>
<evidence type="ECO:0000256" key="3">
    <source>
        <dbReference type="ARBA" id="ARBA00022989"/>
    </source>
</evidence>
<protein>
    <submittedName>
        <fullName evidence="7">MauE/DoxX family redox-associated membrane protein</fullName>
    </submittedName>
</protein>
<evidence type="ECO:0000256" key="4">
    <source>
        <dbReference type="ARBA" id="ARBA00023136"/>
    </source>
</evidence>
<keyword evidence="3 5" id="KW-1133">Transmembrane helix</keyword>
<proteinExistence type="predicted"/>
<dbReference type="InterPro" id="IPR009908">
    <property type="entry name" value="Methylamine_util_MauE"/>
</dbReference>
<keyword evidence="2 5" id="KW-0812">Transmembrane</keyword>
<accession>A0ABW2L2T9</accession>
<evidence type="ECO:0000313" key="7">
    <source>
        <dbReference type="EMBL" id="MFC7335846.1"/>
    </source>
</evidence>
<comment type="caution">
    <text evidence="7">The sequence shown here is derived from an EMBL/GenBank/DDBJ whole genome shotgun (WGS) entry which is preliminary data.</text>
</comment>
<evidence type="ECO:0000259" key="6">
    <source>
        <dbReference type="Pfam" id="PF07291"/>
    </source>
</evidence>
<name>A0ABW2L2T9_9BACT</name>
<evidence type="ECO:0000256" key="1">
    <source>
        <dbReference type="ARBA" id="ARBA00004141"/>
    </source>
</evidence>
<feature type="transmembrane region" description="Helical" evidence="5">
    <location>
        <begin position="121"/>
        <end position="139"/>
    </location>
</feature>
<evidence type="ECO:0000313" key="8">
    <source>
        <dbReference type="Proteomes" id="UP001596472"/>
    </source>
</evidence>
<dbReference type="Proteomes" id="UP001596472">
    <property type="component" value="Unassembled WGS sequence"/>
</dbReference>
<dbReference type="Pfam" id="PF07291">
    <property type="entry name" value="MauE"/>
    <property type="match status" value="1"/>
</dbReference>
<evidence type="ECO:0000256" key="2">
    <source>
        <dbReference type="ARBA" id="ARBA00022692"/>
    </source>
</evidence>
<comment type="subcellular location">
    <subcellularLocation>
        <location evidence="1">Membrane</location>
        <topology evidence="1">Multi-pass membrane protein</topology>
    </subcellularLocation>
</comment>
<dbReference type="RefSeq" id="WP_379708362.1">
    <property type="nucleotide sequence ID" value="NZ_JBHTBS010000001.1"/>
</dbReference>
<reference evidence="8" key="1">
    <citation type="journal article" date="2019" name="Int. J. Syst. Evol. Microbiol.">
        <title>The Global Catalogue of Microorganisms (GCM) 10K type strain sequencing project: providing services to taxonomists for standard genome sequencing and annotation.</title>
        <authorList>
            <consortium name="The Broad Institute Genomics Platform"/>
            <consortium name="The Broad Institute Genome Sequencing Center for Infectious Disease"/>
            <person name="Wu L."/>
            <person name="Ma J."/>
        </authorList>
    </citation>
    <scope>NUCLEOTIDE SEQUENCE [LARGE SCALE GENOMIC DNA]</scope>
    <source>
        <strain evidence="8">CGMCC 4.1467</strain>
    </source>
</reference>
<feature type="transmembrane region" description="Helical" evidence="5">
    <location>
        <begin position="85"/>
        <end position="101"/>
    </location>
</feature>
<keyword evidence="8" id="KW-1185">Reference proteome</keyword>
<dbReference type="EMBL" id="JBHTBS010000001">
    <property type="protein sequence ID" value="MFC7335846.1"/>
    <property type="molecule type" value="Genomic_DNA"/>
</dbReference>
<keyword evidence="4 5" id="KW-0472">Membrane</keyword>
<feature type="domain" description="Methylamine utilisation protein MauE" evidence="6">
    <location>
        <begin position="9"/>
        <end position="133"/>
    </location>
</feature>
<sequence>MTPKTPWDYTILTVRVGLGFWFLVFGALKVFQAGGIPAFSRQVGKFEILKDPWNLPVAYFVPWFEIIVGLCLMTGWLARGASRGAAALTFLFIFVSGQAWVRGLDADCGCFGKLFTLDHGSKMALLVAQLVAVVFVIATESRMNRKIFSGSQMRLP</sequence>
<feature type="transmembrane region" description="Helical" evidence="5">
    <location>
        <begin position="57"/>
        <end position="78"/>
    </location>
</feature>
<gene>
    <name evidence="7" type="ORF">ACFQY0_01550</name>
</gene>
<evidence type="ECO:0000256" key="5">
    <source>
        <dbReference type="SAM" id="Phobius"/>
    </source>
</evidence>